<dbReference type="Pfam" id="PF00497">
    <property type="entry name" value="SBP_bac_3"/>
    <property type="match status" value="1"/>
</dbReference>
<keyword evidence="4" id="KW-1185">Reference proteome</keyword>
<dbReference type="InterPro" id="IPR001638">
    <property type="entry name" value="Solute-binding_3/MltF_N"/>
</dbReference>
<proteinExistence type="predicted"/>
<dbReference type="PROSITE" id="PS51257">
    <property type="entry name" value="PROKAR_LIPOPROTEIN"/>
    <property type="match status" value="1"/>
</dbReference>
<evidence type="ECO:0000259" key="2">
    <source>
        <dbReference type="SMART" id="SM00062"/>
    </source>
</evidence>
<evidence type="ECO:0000313" key="4">
    <source>
        <dbReference type="Proteomes" id="UP001431221"/>
    </source>
</evidence>
<keyword evidence="1" id="KW-0732">Signal</keyword>
<dbReference type="SUPFAM" id="SSF53850">
    <property type="entry name" value="Periplasmic binding protein-like II"/>
    <property type="match status" value="1"/>
</dbReference>
<dbReference type="Gene3D" id="3.40.190.10">
    <property type="entry name" value="Periplasmic binding protein-like II"/>
    <property type="match status" value="2"/>
</dbReference>
<dbReference type="Proteomes" id="UP001431221">
    <property type="component" value="Unassembled WGS sequence"/>
</dbReference>
<evidence type="ECO:0000313" key="3">
    <source>
        <dbReference type="EMBL" id="MCK7613773.1"/>
    </source>
</evidence>
<accession>A0ABT0GWE8</accession>
<reference evidence="3" key="1">
    <citation type="submission" date="2022-04" db="EMBL/GenBank/DDBJ databases">
        <title>Roseibium sp. CAU 1639 isolated from mud.</title>
        <authorList>
            <person name="Kim W."/>
        </authorList>
    </citation>
    <scope>NUCLEOTIDE SEQUENCE</scope>
    <source>
        <strain evidence="3">CAU 1639</strain>
    </source>
</reference>
<comment type="caution">
    <text evidence="3">The sequence shown here is derived from an EMBL/GenBank/DDBJ whole genome shotgun (WGS) entry which is preliminary data.</text>
</comment>
<protein>
    <submittedName>
        <fullName evidence="3">Transporter substrate-binding domain-containing protein</fullName>
    </submittedName>
</protein>
<feature type="domain" description="Solute-binding protein family 3/N-terminal" evidence="2">
    <location>
        <begin position="25"/>
        <end position="251"/>
    </location>
</feature>
<organism evidence="3 4">
    <name type="scientific">Roseibium sediminicola</name>
    <dbReference type="NCBI Taxonomy" id="2933272"/>
    <lineage>
        <taxon>Bacteria</taxon>
        <taxon>Pseudomonadati</taxon>
        <taxon>Pseudomonadota</taxon>
        <taxon>Alphaproteobacteria</taxon>
        <taxon>Hyphomicrobiales</taxon>
        <taxon>Stappiaceae</taxon>
        <taxon>Roseibium</taxon>
    </lineage>
</organism>
<sequence length="251" mass="27708">MRELVKGIGVAAFLLFAVACARAGPVKLVTFEYPPYEYWNGTQADGIVVRIVTEAFGKLGRSVSIQVLPWKRALHLVKTGEADAIFTAFKTDEREQFLDYSTVVLMPQVVSVWTRKDAEIGFNGSMESLAWTDIGLVEGISYGPVVDAAIKARQLKSLDYVPESSSNIRQLLGGRVDAVIMNRYGAMHHLNQLNALPDVVELQPEISSVPSYIAYSKKGGSAELRDAIDDVLQRMIASGEYKAIIDAYFRE</sequence>
<dbReference type="EMBL" id="JALNMJ010000011">
    <property type="protein sequence ID" value="MCK7613773.1"/>
    <property type="molecule type" value="Genomic_DNA"/>
</dbReference>
<name>A0ABT0GWE8_9HYPH</name>
<dbReference type="RefSeq" id="WP_248155974.1">
    <property type="nucleotide sequence ID" value="NZ_JALNMJ010000011.1"/>
</dbReference>
<dbReference type="PANTHER" id="PTHR35936:SF25">
    <property type="entry name" value="ABC TRANSPORTER SUBSTRATE-BINDING PROTEIN"/>
    <property type="match status" value="1"/>
</dbReference>
<evidence type="ECO:0000256" key="1">
    <source>
        <dbReference type="ARBA" id="ARBA00022729"/>
    </source>
</evidence>
<dbReference type="PANTHER" id="PTHR35936">
    <property type="entry name" value="MEMBRANE-BOUND LYTIC MUREIN TRANSGLYCOSYLASE F"/>
    <property type="match status" value="1"/>
</dbReference>
<dbReference type="SMART" id="SM00062">
    <property type="entry name" value="PBPb"/>
    <property type="match status" value="1"/>
</dbReference>
<gene>
    <name evidence="3" type="ORF">M0H32_16520</name>
</gene>